<feature type="compositionally biased region" description="Polar residues" evidence="5">
    <location>
        <begin position="247"/>
        <end position="263"/>
    </location>
</feature>
<feature type="domain" description="Zn(2)-C6 fungal-type" evidence="6">
    <location>
        <begin position="35"/>
        <end position="71"/>
    </location>
</feature>
<keyword evidence="3" id="KW-0804">Transcription</keyword>
<dbReference type="GO" id="GO:0003677">
    <property type="term" value="F:DNA binding"/>
    <property type="evidence" value="ECO:0007669"/>
    <property type="project" value="UniProtKB-KW"/>
</dbReference>
<dbReference type="GO" id="GO:0045944">
    <property type="term" value="P:positive regulation of transcription by RNA polymerase II"/>
    <property type="evidence" value="ECO:0007669"/>
    <property type="project" value="TreeGrafter"/>
</dbReference>
<dbReference type="AlphaFoldDB" id="A0AAD4CV20"/>
<protein>
    <recommendedName>
        <fullName evidence="6">Zn(2)-C6 fungal-type domain-containing protein</fullName>
    </recommendedName>
</protein>
<dbReference type="Pfam" id="PF00172">
    <property type="entry name" value="Zn_clus"/>
    <property type="match status" value="1"/>
</dbReference>
<feature type="compositionally biased region" description="Polar residues" evidence="5">
    <location>
        <begin position="164"/>
        <end position="173"/>
    </location>
</feature>
<evidence type="ECO:0000259" key="6">
    <source>
        <dbReference type="PROSITE" id="PS50048"/>
    </source>
</evidence>
<dbReference type="InterPro" id="IPR036864">
    <property type="entry name" value="Zn2-C6_fun-type_DNA-bd_sf"/>
</dbReference>
<dbReference type="PROSITE" id="PS50048">
    <property type="entry name" value="ZN2_CY6_FUNGAL_2"/>
    <property type="match status" value="1"/>
</dbReference>
<name>A0AAD4CV20_ASPNN</name>
<dbReference type="GO" id="GO:0000981">
    <property type="term" value="F:DNA-binding transcription factor activity, RNA polymerase II-specific"/>
    <property type="evidence" value="ECO:0007669"/>
    <property type="project" value="InterPro"/>
</dbReference>
<evidence type="ECO:0000256" key="4">
    <source>
        <dbReference type="ARBA" id="ARBA00023242"/>
    </source>
</evidence>
<dbReference type="CDD" id="cd12148">
    <property type="entry name" value="fungal_TF_MHR"/>
    <property type="match status" value="1"/>
</dbReference>
<keyword evidence="1" id="KW-0805">Transcription regulation</keyword>
<dbReference type="GO" id="GO:0008270">
    <property type="term" value="F:zinc ion binding"/>
    <property type="evidence" value="ECO:0007669"/>
    <property type="project" value="InterPro"/>
</dbReference>
<dbReference type="EMBL" id="VCAU01000008">
    <property type="protein sequence ID" value="KAF9893235.1"/>
    <property type="molecule type" value="Genomic_DNA"/>
</dbReference>
<feature type="region of interest" description="Disordered" evidence="5">
    <location>
        <begin position="854"/>
        <end position="887"/>
    </location>
</feature>
<keyword evidence="8" id="KW-1185">Reference proteome</keyword>
<feature type="compositionally biased region" description="Basic and acidic residues" evidence="5">
    <location>
        <begin position="876"/>
        <end position="887"/>
    </location>
</feature>
<feature type="compositionally biased region" description="Polar residues" evidence="5">
    <location>
        <begin position="961"/>
        <end position="972"/>
    </location>
</feature>
<evidence type="ECO:0000313" key="7">
    <source>
        <dbReference type="EMBL" id="KAF9893235.1"/>
    </source>
</evidence>
<dbReference type="InterPro" id="IPR001138">
    <property type="entry name" value="Zn2Cys6_DnaBD"/>
</dbReference>
<dbReference type="GO" id="GO:0005634">
    <property type="term" value="C:nucleus"/>
    <property type="evidence" value="ECO:0007669"/>
    <property type="project" value="TreeGrafter"/>
</dbReference>
<dbReference type="SUPFAM" id="SSF57701">
    <property type="entry name" value="Zn2/Cys6 DNA-binding domain"/>
    <property type="match status" value="1"/>
</dbReference>
<evidence type="ECO:0000256" key="1">
    <source>
        <dbReference type="ARBA" id="ARBA00023015"/>
    </source>
</evidence>
<proteinExistence type="predicted"/>
<dbReference type="CDD" id="cd00067">
    <property type="entry name" value="GAL4"/>
    <property type="match status" value="1"/>
</dbReference>
<gene>
    <name evidence="7" type="ORF">FE257_011658</name>
</gene>
<sequence length="1049" mass="116200">MAAGTTHQDTDVYSQPSRDQNSSSPQPHHRRGYQACDPCRKRKVKCDLGSVDNPRAPPCVRCRRESKRCEFSATRRKRKPSEVEDFTTEEEVLRRDKRMMVGEAMTNGSSGDGPSYAPQDPASSLDPNGNRPRQKWSEDPSIAPSQFPQSSNPPPAQRYPSALPASTMQFSESRNSRLPMYPVGDRPPVTNYNLEGSQPMMNRTAVELLSPAISNSHDALHLLSEAAGRTEDLNRQSLENRFAARQSVSSFNSPMSPLTQAGTPRSAGGSFSRPHRAGGVSVPGYYQSGGSSSADHQVPSDRGQPGPTDNCQDPGFVDAVKAWSRLRFVRAGWLSVEESMEYVAYYYERLAPLSPIVIPDFSHPSTHRTLLTEEPVLAVTILTTASRHMKPKGDGAYTRAFYIHDRLWSYLRGMIERLIWGQEKFGGGGGGISKPRSFDLGAATARVNHKGNLRSLGTIEALLVLTDWHPRNLHFPPGDDENALLDLDAQAQGRFEKDIELESENANRAQSTAAEGRLAFQKWLEPAWRSDRMSWMLLSTAQALAFELGVFDPKNEAKTAGESPAEQTRKRRLRRLILVYITQSSGRLGIPSMLPLPQWANDIQPTTVTGVNSGDITVDRMHDCWIGISKIMYQSNQLLFASNEQTSELIRSGRYRDQIDRFQPFLREWRQNIDTIDLAPPMRMILMIEYEYTRLYVNSLALQAVVDRWTTMSNEAAQAQNGRPGSGNSSNGGWFHVLMELYRVNEQYIQEVVDASRKILQAVLEELIPGDHLKHAPVRTCFRILSGMIFILKTFTLGAQEDDVRVSLDLQDRTIEALRTHVVDDVHLCHAISRLLELLTTSIRTRFLRFAPLDRAGDGEPQDRASAPQSCQQSPRPREGTQGRREGSNHAWATQNLGYVDSHNQPTATTMATSAHDPLAGIPAQPINSSNLNVSFMPPPPSMYHNYYDPNATPPAGDLEGSNNVQSHSQSIHDNNGTSGALPDWFALPLDQFFGSSSAVVDQGLGGTGPMVGELDMLEVLLNEQYDVNGAHLEGTGGGGLPAQFMPSS</sequence>
<evidence type="ECO:0000256" key="3">
    <source>
        <dbReference type="ARBA" id="ARBA00023163"/>
    </source>
</evidence>
<feature type="compositionally biased region" description="Basic and acidic residues" evidence="5">
    <location>
        <begin position="91"/>
        <end position="100"/>
    </location>
</feature>
<evidence type="ECO:0000313" key="8">
    <source>
        <dbReference type="Proteomes" id="UP001194746"/>
    </source>
</evidence>
<feature type="region of interest" description="Disordered" evidence="5">
    <location>
        <begin position="247"/>
        <end position="313"/>
    </location>
</feature>
<dbReference type="Gene3D" id="4.10.240.10">
    <property type="entry name" value="Zn(2)-C6 fungal-type DNA-binding domain"/>
    <property type="match status" value="1"/>
</dbReference>
<evidence type="ECO:0000256" key="2">
    <source>
        <dbReference type="ARBA" id="ARBA00023125"/>
    </source>
</evidence>
<dbReference type="InterPro" id="IPR052780">
    <property type="entry name" value="AAA_Catabolism_Regulators"/>
</dbReference>
<dbReference type="PANTHER" id="PTHR31644">
    <property type="entry name" value="TRANSCRIPTIONAL ACTIVATOR ARO80-RELATED"/>
    <property type="match status" value="1"/>
</dbReference>
<evidence type="ECO:0000256" key="5">
    <source>
        <dbReference type="SAM" id="MobiDB-lite"/>
    </source>
</evidence>
<comment type="caution">
    <text evidence="7">The sequence shown here is derived from an EMBL/GenBank/DDBJ whole genome shotgun (WGS) entry which is preliminary data.</text>
</comment>
<dbReference type="SMART" id="SM00066">
    <property type="entry name" value="GAL4"/>
    <property type="match status" value="1"/>
</dbReference>
<accession>A0AAD4CV20</accession>
<dbReference type="Proteomes" id="UP001194746">
    <property type="component" value="Unassembled WGS sequence"/>
</dbReference>
<reference evidence="7" key="2">
    <citation type="submission" date="2020-02" db="EMBL/GenBank/DDBJ databases">
        <authorList>
            <person name="Gilchrist C.L.M."/>
            <person name="Chooi Y.-H."/>
        </authorList>
    </citation>
    <scope>NUCLEOTIDE SEQUENCE</scope>
    <source>
        <strain evidence="7">MST-FP2251</strain>
    </source>
</reference>
<feature type="compositionally biased region" description="Polar residues" evidence="5">
    <location>
        <begin position="1"/>
        <end position="26"/>
    </location>
</feature>
<dbReference type="GO" id="GO:0009074">
    <property type="term" value="P:aromatic amino acid family catabolic process"/>
    <property type="evidence" value="ECO:0007669"/>
    <property type="project" value="TreeGrafter"/>
</dbReference>
<feature type="region of interest" description="Disordered" evidence="5">
    <location>
        <begin position="1"/>
        <end position="183"/>
    </location>
</feature>
<organism evidence="7 8">
    <name type="scientific">Aspergillus nanangensis</name>
    <dbReference type="NCBI Taxonomy" id="2582783"/>
    <lineage>
        <taxon>Eukaryota</taxon>
        <taxon>Fungi</taxon>
        <taxon>Dikarya</taxon>
        <taxon>Ascomycota</taxon>
        <taxon>Pezizomycotina</taxon>
        <taxon>Eurotiomycetes</taxon>
        <taxon>Eurotiomycetidae</taxon>
        <taxon>Eurotiales</taxon>
        <taxon>Aspergillaceae</taxon>
        <taxon>Aspergillus</taxon>
        <taxon>Aspergillus subgen. Circumdati</taxon>
    </lineage>
</organism>
<feature type="region of interest" description="Disordered" evidence="5">
    <location>
        <begin position="950"/>
        <end position="972"/>
    </location>
</feature>
<keyword evidence="2" id="KW-0238">DNA-binding</keyword>
<keyword evidence="4" id="KW-0539">Nucleus</keyword>
<reference evidence="7" key="1">
    <citation type="journal article" date="2019" name="Beilstein J. Org. Chem.">
        <title>Nanangenines: drimane sesquiterpenoids as the dominant metabolite cohort of a novel Australian fungus, Aspergillus nanangensis.</title>
        <authorList>
            <person name="Lacey H.J."/>
            <person name="Gilchrist C.L.M."/>
            <person name="Crombie A."/>
            <person name="Kalaitzis J.A."/>
            <person name="Vuong D."/>
            <person name="Rutledge P.J."/>
            <person name="Turner P."/>
            <person name="Pitt J.I."/>
            <person name="Lacey E."/>
            <person name="Chooi Y.H."/>
            <person name="Piggott A.M."/>
        </authorList>
    </citation>
    <scope>NUCLEOTIDE SEQUENCE</scope>
    <source>
        <strain evidence="7">MST-FP2251</strain>
    </source>
</reference>
<dbReference type="FunFam" id="4.10.240.10:FF:000012">
    <property type="entry name" value="C6 transcription factor"/>
    <property type="match status" value="1"/>
</dbReference>
<dbReference type="PANTHER" id="PTHR31644:SF2">
    <property type="entry name" value="TRANSCRIPTIONAL ACTIVATOR ARO80-RELATED"/>
    <property type="match status" value="1"/>
</dbReference>
<dbReference type="PROSITE" id="PS00463">
    <property type="entry name" value="ZN2_CY6_FUNGAL_1"/>
    <property type="match status" value="1"/>
</dbReference>